<keyword evidence="1" id="KW-0812">Transmembrane</keyword>
<feature type="transmembrane region" description="Helical" evidence="1">
    <location>
        <begin position="136"/>
        <end position="162"/>
    </location>
</feature>
<gene>
    <name evidence="2" type="ORF">C486_10659</name>
</gene>
<dbReference type="AlphaFoldDB" id="L9YYZ3"/>
<evidence type="ECO:0000313" key="2">
    <source>
        <dbReference type="EMBL" id="ELY79455.1"/>
    </source>
</evidence>
<keyword evidence="3" id="KW-1185">Reference proteome</keyword>
<evidence type="ECO:0008006" key="4">
    <source>
        <dbReference type="Google" id="ProtNLM"/>
    </source>
</evidence>
<feature type="transmembrane region" description="Helical" evidence="1">
    <location>
        <begin position="104"/>
        <end position="130"/>
    </location>
</feature>
<dbReference type="EMBL" id="AOIJ01000051">
    <property type="protein sequence ID" value="ELY79455.1"/>
    <property type="molecule type" value="Genomic_DNA"/>
</dbReference>
<feature type="transmembrane region" description="Helical" evidence="1">
    <location>
        <begin position="174"/>
        <end position="193"/>
    </location>
</feature>
<evidence type="ECO:0000256" key="1">
    <source>
        <dbReference type="SAM" id="Phobius"/>
    </source>
</evidence>
<dbReference type="PANTHER" id="PTHR43229:SF6">
    <property type="entry name" value="ABC-TYPE MULTIDRUG TRANSPORT SYSTEM, PERMEASE COMPONENT"/>
    <property type="match status" value="1"/>
</dbReference>
<keyword evidence="1" id="KW-1133">Transmembrane helix</keyword>
<reference evidence="2 3" key="1">
    <citation type="journal article" date="2014" name="PLoS Genet.">
        <title>Phylogenetically driven sequencing of extremely halophilic archaea reveals strategies for static and dynamic osmo-response.</title>
        <authorList>
            <person name="Becker E.A."/>
            <person name="Seitzer P.M."/>
            <person name="Tritt A."/>
            <person name="Larsen D."/>
            <person name="Krusor M."/>
            <person name="Yao A.I."/>
            <person name="Wu D."/>
            <person name="Madern D."/>
            <person name="Eisen J.A."/>
            <person name="Darling A.E."/>
            <person name="Facciotti M.T."/>
        </authorList>
    </citation>
    <scope>NUCLEOTIDE SEQUENCE [LARGE SCALE GENOMIC DNA]</scope>
    <source>
        <strain evidence="2 3">JCM 14663</strain>
    </source>
</reference>
<dbReference type="PANTHER" id="PTHR43229">
    <property type="entry name" value="NODULATION PROTEIN J"/>
    <property type="match status" value="1"/>
</dbReference>
<name>L9YYZ3_9EURY</name>
<proteinExistence type="predicted"/>
<feature type="transmembrane region" description="Helical" evidence="1">
    <location>
        <begin position="12"/>
        <end position="32"/>
    </location>
</feature>
<protein>
    <recommendedName>
        <fullName evidence="4">ABC-2 type transporter</fullName>
    </recommendedName>
</protein>
<keyword evidence="1" id="KW-0472">Membrane</keyword>
<dbReference type="RefSeq" id="WP_008455721.1">
    <property type="nucleotide sequence ID" value="NZ_AOIJ01000051.1"/>
</dbReference>
<organism evidence="2 3">
    <name type="scientific">Natrinema gari JCM 14663</name>
    <dbReference type="NCBI Taxonomy" id="1230459"/>
    <lineage>
        <taxon>Archaea</taxon>
        <taxon>Methanobacteriati</taxon>
        <taxon>Methanobacteriota</taxon>
        <taxon>Stenosarchaea group</taxon>
        <taxon>Halobacteria</taxon>
        <taxon>Halobacteriales</taxon>
        <taxon>Natrialbaceae</taxon>
        <taxon>Natrinema</taxon>
    </lineage>
</organism>
<accession>L9YYZ3</accession>
<dbReference type="Proteomes" id="UP000011592">
    <property type="component" value="Unassembled WGS sequence"/>
</dbReference>
<feature type="transmembrane region" description="Helical" evidence="1">
    <location>
        <begin position="220"/>
        <end position="245"/>
    </location>
</feature>
<evidence type="ECO:0000313" key="3">
    <source>
        <dbReference type="Proteomes" id="UP000011592"/>
    </source>
</evidence>
<comment type="caution">
    <text evidence="2">The sequence shown here is derived from an EMBL/GenBank/DDBJ whole genome shotgun (WGS) entry which is preliminary data.</text>
</comment>
<sequence length="254" mass="27781">MVMKQLLLLVRYRVNFIIQIVSMYLFFAVIFFGGKAVARNIGGGAVGALSSTFDGLIVGWFLWTMAQSAYSGLQGEITSESMRGTLEHLYLSPYGFGSVMCLKIIVNVLLSFFWGAVMLVSMMVTTQIWLTVDLLTILPIIIFSLMSVIGIGFGIAGLALIYKKVGSISNLMQFGLVGLIAAPVTGISLLRFLPLAQGSAMLQMAMQEGVALWDYSLRNIALLVGTGIFYFVLGYLLFIYCATIARKRGVMGHY</sequence>
<feature type="transmembrane region" description="Helical" evidence="1">
    <location>
        <begin position="44"/>
        <end position="63"/>
    </location>
</feature>
<dbReference type="InterPro" id="IPR051784">
    <property type="entry name" value="Nod_factor_ABC_transporter"/>
</dbReference>